<gene>
    <name evidence="2" type="ORF">RF11_07956</name>
    <name evidence="3" type="ORF">RF11_15453</name>
</gene>
<feature type="chain" id="PRO_5007391938" evidence="1">
    <location>
        <begin position="22"/>
        <end position="358"/>
    </location>
</feature>
<dbReference type="AlphaFoldDB" id="A0A0C2MW62"/>
<proteinExistence type="predicted"/>
<dbReference type="EMBL" id="JWZT01000859">
    <property type="protein sequence ID" value="KII73380.1"/>
    <property type="molecule type" value="Genomic_DNA"/>
</dbReference>
<evidence type="ECO:0000313" key="4">
    <source>
        <dbReference type="Proteomes" id="UP000031668"/>
    </source>
</evidence>
<evidence type="ECO:0000313" key="2">
    <source>
        <dbReference type="EMBL" id="KII68410.1"/>
    </source>
</evidence>
<dbReference type="Proteomes" id="UP000031668">
    <property type="component" value="Unassembled WGS sequence"/>
</dbReference>
<protein>
    <submittedName>
        <fullName evidence="2">Uncharacterized protein</fullName>
    </submittedName>
</protein>
<dbReference type="EMBL" id="JWZT01002861">
    <property type="protein sequence ID" value="KII68410.1"/>
    <property type="molecule type" value="Genomic_DNA"/>
</dbReference>
<feature type="signal peptide" evidence="1">
    <location>
        <begin position="1"/>
        <end position="21"/>
    </location>
</feature>
<keyword evidence="1" id="KW-0732">Signal</keyword>
<evidence type="ECO:0000256" key="1">
    <source>
        <dbReference type="SAM" id="SignalP"/>
    </source>
</evidence>
<organism evidence="2 4">
    <name type="scientific">Thelohanellus kitauei</name>
    <name type="common">Myxosporean</name>
    <dbReference type="NCBI Taxonomy" id="669202"/>
    <lineage>
        <taxon>Eukaryota</taxon>
        <taxon>Metazoa</taxon>
        <taxon>Cnidaria</taxon>
        <taxon>Myxozoa</taxon>
        <taxon>Myxosporea</taxon>
        <taxon>Bivalvulida</taxon>
        <taxon>Platysporina</taxon>
        <taxon>Myxobolidae</taxon>
        <taxon>Thelohanellus</taxon>
    </lineage>
</organism>
<keyword evidence="4" id="KW-1185">Reference proteome</keyword>
<evidence type="ECO:0000313" key="3">
    <source>
        <dbReference type="EMBL" id="KII73380.1"/>
    </source>
</evidence>
<name>A0A0C2MW62_THEKT</name>
<sequence length="358" mass="40680">MFIKIGYIVVFSISFLHLVNAIIPGSNCCYKHMVKKNLTLAAYNALSGVLPPPQVVLMIDRVEYNMKYDPRPCDQTFPVAVPASHNGRYAPRASLMMHRQLIYSDEYILSLDGQNADSVQRLEGFDPFFYIFVEFLRKDSSRTAISALPDSNSDYVEPSVKLDVSDPNCPMCAIIMRYILTIKGQKGAEIDNYFQFRVMSEPRSWVQDDMGGYRESELSGYLQECPESYRVSTPPTVKLVVESFCENCRIDMYFKHVTDGSFARASYEQVSKDVSPDGKSFLHGQVEITNLVVERYSDAIARVITNDDYLPLLDVQHQPDRHCDVGNMVIDVNDLSDWFFGRYSMGDGGFPCSLDRIK</sequence>
<reference evidence="2 4" key="1">
    <citation type="journal article" date="2014" name="Genome Biol. Evol.">
        <title>The genome of the myxosporean Thelohanellus kitauei shows adaptations to nutrient acquisition within its fish host.</title>
        <authorList>
            <person name="Yang Y."/>
            <person name="Xiong J."/>
            <person name="Zhou Z."/>
            <person name="Huo F."/>
            <person name="Miao W."/>
            <person name="Ran C."/>
            <person name="Liu Y."/>
            <person name="Zhang J."/>
            <person name="Feng J."/>
            <person name="Wang M."/>
            <person name="Wang M."/>
            <person name="Wang L."/>
            <person name="Yao B."/>
        </authorList>
    </citation>
    <scope>NUCLEOTIDE SEQUENCE [LARGE SCALE GENOMIC DNA]</scope>
    <source>
        <strain evidence="2">Wuqing</strain>
    </source>
</reference>
<accession>A0A0C2MW62</accession>
<comment type="caution">
    <text evidence="2">The sequence shown here is derived from an EMBL/GenBank/DDBJ whole genome shotgun (WGS) entry which is preliminary data.</text>
</comment>